<name>A0ABP9TAZ9_9ACTN</name>
<keyword evidence="3" id="KW-1185">Reference proteome</keyword>
<evidence type="ECO:0000256" key="1">
    <source>
        <dbReference type="SAM" id="MobiDB-lite"/>
    </source>
</evidence>
<proteinExistence type="predicted"/>
<evidence type="ECO:0000313" key="3">
    <source>
        <dbReference type="Proteomes" id="UP001499878"/>
    </source>
</evidence>
<feature type="region of interest" description="Disordered" evidence="1">
    <location>
        <begin position="160"/>
        <end position="186"/>
    </location>
</feature>
<protein>
    <submittedName>
        <fullName evidence="2">Uncharacterized protein</fullName>
    </submittedName>
</protein>
<evidence type="ECO:0000313" key="2">
    <source>
        <dbReference type="EMBL" id="GAA5212878.1"/>
    </source>
</evidence>
<organism evidence="2 3">
    <name type="scientific">Streptomyces thinghirensis</name>
    <dbReference type="NCBI Taxonomy" id="551547"/>
    <lineage>
        <taxon>Bacteria</taxon>
        <taxon>Bacillati</taxon>
        <taxon>Actinomycetota</taxon>
        <taxon>Actinomycetes</taxon>
        <taxon>Kitasatosporales</taxon>
        <taxon>Streptomycetaceae</taxon>
        <taxon>Streptomyces</taxon>
    </lineage>
</organism>
<dbReference type="EMBL" id="BAABJR010000013">
    <property type="protein sequence ID" value="GAA5212878.1"/>
    <property type="molecule type" value="Genomic_DNA"/>
</dbReference>
<gene>
    <name evidence="2" type="ORF">GCM10023323_50920</name>
</gene>
<accession>A0ABP9TAZ9</accession>
<dbReference type="Proteomes" id="UP001499878">
    <property type="component" value="Unassembled WGS sequence"/>
</dbReference>
<feature type="compositionally biased region" description="Low complexity" evidence="1">
    <location>
        <begin position="176"/>
        <end position="186"/>
    </location>
</feature>
<comment type="caution">
    <text evidence="2">The sequence shown here is derived from an EMBL/GenBank/DDBJ whole genome shotgun (WGS) entry which is preliminary data.</text>
</comment>
<sequence>MVVFGRAEPTRRGDRDMGYWGYFVVGRADRPLAELDALPGAADMTLRLSAPDGWQVWEFPGGDGDVGNMNDLAGQTGAPALFGYVMDSDCVVVEAAAPESGAWTTCLARSAMAGYLGAEKEGLTLEDYFLEPRDAAERAVAWAAEAGRTASAGELAEVLSADPGADPGAGRGSGPDAGPDGDAEAGPVAENLFFRFLDRLGVVPL</sequence>
<reference evidence="3" key="1">
    <citation type="journal article" date="2019" name="Int. J. Syst. Evol. Microbiol.">
        <title>The Global Catalogue of Microorganisms (GCM) 10K type strain sequencing project: providing services to taxonomists for standard genome sequencing and annotation.</title>
        <authorList>
            <consortium name="The Broad Institute Genomics Platform"/>
            <consortium name="The Broad Institute Genome Sequencing Center for Infectious Disease"/>
            <person name="Wu L."/>
            <person name="Ma J."/>
        </authorList>
    </citation>
    <scope>NUCLEOTIDE SEQUENCE [LARGE SCALE GENOMIC DNA]</scope>
    <source>
        <strain evidence="3">JCM 18306</strain>
    </source>
</reference>